<reference evidence="1 2" key="1">
    <citation type="submission" date="2022-03" db="EMBL/GenBank/DDBJ databases">
        <title>Novel taxa within the pig intestine.</title>
        <authorList>
            <person name="Wylensek D."/>
            <person name="Bishof K."/>
            <person name="Afrizal A."/>
            <person name="Clavel T."/>
        </authorList>
    </citation>
    <scope>NUCLEOTIDE SEQUENCE [LARGE SCALE GENOMIC DNA]</scope>
    <source>
        <strain evidence="1 2">CLA-KB-P133</strain>
    </source>
</reference>
<proteinExistence type="predicted"/>
<dbReference type="AlphaFoldDB" id="A0AB35U9S5"/>
<gene>
    <name evidence="1" type="ORF">MOZ60_10705</name>
</gene>
<name>A0AB35U9S5_9FIRM</name>
<dbReference type="RefSeq" id="WP_277645380.1">
    <property type="nucleotide sequence ID" value="NZ_JALBUR010000047.1"/>
</dbReference>
<dbReference type="Proteomes" id="UP001286174">
    <property type="component" value="Unassembled WGS sequence"/>
</dbReference>
<sequence>MKKRWIRIAVISLLVLACVFAVKQFFFDSWIRFVKPAADVPVSENMTYHVHLSRFLPGKIQLTQYSYLENEWEKTKTVMVDVDQRDVMLHVEPDSEKTVSVFVDDEKAASFGPIDLPRIRVQLLLQNSRHLKVGKEQNFFAVGNAHDPFKITYDNKTLIPGNIETGMILSIMLVDNN</sequence>
<evidence type="ECO:0000313" key="1">
    <source>
        <dbReference type="EMBL" id="MDX8420554.1"/>
    </source>
</evidence>
<protein>
    <submittedName>
        <fullName evidence="1">Uncharacterized protein</fullName>
    </submittedName>
</protein>
<dbReference type="EMBL" id="JALBUR010000047">
    <property type="protein sequence ID" value="MDX8420554.1"/>
    <property type="molecule type" value="Genomic_DNA"/>
</dbReference>
<keyword evidence="2" id="KW-1185">Reference proteome</keyword>
<organism evidence="1 2">
    <name type="scientific">Grylomicrobium aquisgranensis</name>
    <dbReference type="NCBI Taxonomy" id="2926318"/>
    <lineage>
        <taxon>Bacteria</taxon>
        <taxon>Bacillati</taxon>
        <taxon>Bacillota</taxon>
        <taxon>Erysipelotrichia</taxon>
        <taxon>Erysipelotrichales</taxon>
        <taxon>Erysipelotrichaceae</taxon>
        <taxon>Grylomicrobium</taxon>
    </lineage>
</organism>
<accession>A0AB35U9S5</accession>
<evidence type="ECO:0000313" key="2">
    <source>
        <dbReference type="Proteomes" id="UP001286174"/>
    </source>
</evidence>
<comment type="caution">
    <text evidence="1">The sequence shown here is derived from an EMBL/GenBank/DDBJ whole genome shotgun (WGS) entry which is preliminary data.</text>
</comment>
<dbReference type="PROSITE" id="PS51257">
    <property type="entry name" value="PROKAR_LIPOPROTEIN"/>
    <property type="match status" value="1"/>
</dbReference>